<dbReference type="Proteomes" id="UP000886998">
    <property type="component" value="Unassembled WGS sequence"/>
</dbReference>
<organism evidence="1 2">
    <name type="scientific">Trichonephila inaurata madagascariensis</name>
    <dbReference type="NCBI Taxonomy" id="2747483"/>
    <lineage>
        <taxon>Eukaryota</taxon>
        <taxon>Metazoa</taxon>
        <taxon>Ecdysozoa</taxon>
        <taxon>Arthropoda</taxon>
        <taxon>Chelicerata</taxon>
        <taxon>Arachnida</taxon>
        <taxon>Araneae</taxon>
        <taxon>Araneomorphae</taxon>
        <taxon>Entelegynae</taxon>
        <taxon>Araneoidea</taxon>
        <taxon>Nephilidae</taxon>
        <taxon>Trichonephila</taxon>
        <taxon>Trichonephila inaurata</taxon>
    </lineage>
</organism>
<evidence type="ECO:0000313" key="1">
    <source>
        <dbReference type="EMBL" id="GFS38846.1"/>
    </source>
</evidence>
<sequence>MQQIILRNLERCLSIEVCPYLNVHLHGSSMCTMVQRAKIPAHDSFYSKPLTSTTGLLAEKTACCRLYKELCYDLDNKGIIMVNVSPPEMPFRVIFDKRLDFGWLHLYLKF</sequence>
<protein>
    <submittedName>
        <fullName evidence="1">Uncharacterized protein</fullName>
    </submittedName>
</protein>
<reference evidence="1" key="1">
    <citation type="submission" date="2020-08" db="EMBL/GenBank/DDBJ databases">
        <title>Multicomponent nature underlies the extraordinary mechanical properties of spider dragline silk.</title>
        <authorList>
            <person name="Kono N."/>
            <person name="Nakamura H."/>
            <person name="Mori M."/>
            <person name="Yoshida Y."/>
            <person name="Ohtoshi R."/>
            <person name="Malay A.D."/>
            <person name="Moran D.A.P."/>
            <person name="Tomita M."/>
            <person name="Numata K."/>
            <person name="Arakawa K."/>
        </authorList>
    </citation>
    <scope>NUCLEOTIDE SEQUENCE</scope>
</reference>
<name>A0A8X6MC02_9ARAC</name>
<evidence type="ECO:0000313" key="2">
    <source>
        <dbReference type="Proteomes" id="UP000886998"/>
    </source>
</evidence>
<dbReference type="EMBL" id="BMAV01025145">
    <property type="protein sequence ID" value="GFS38846.1"/>
    <property type="molecule type" value="Genomic_DNA"/>
</dbReference>
<dbReference type="AlphaFoldDB" id="A0A8X6MC02"/>
<proteinExistence type="predicted"/>
<keyword evidence="2" id="KW-1185">Reference proteome</keyword>
<comment type="caution">
    <text evidence="1">The sequence shown here is derived from an EMBL/GenBank/DDBJ whole genome shotgun (WGS) entry which is preliminary data.</text>
</comment>
<accession>A0A8X6MC02</accession>
<gene>
    <name evidence="1" type="ORF">TNIN_73071</name>
</gene>